<dbReference type="SUPFAM" id="SSF53383">
    <property type="entry name" value="PLP-dependent transferases"/>
    <property type="match status" value="1"/>
</dbReference>
<dbReference type="Gene3D" id="3.90.1150.10">
    <property type="entry name" value="Aspartate Aminotransferase, domain 1"/>
    <property type="match status" value="1"/>
</dbReference>
<feature type="domain" description="Aminotransferase class I/classII large" evidence="7">
    <location>
        <begin position="31"/>
        <end position="390"/>
    </location>
</feature>
<reference evidence="8" key="1">
    <citation type="journal article" date="2020" name="mSystems">
        <title>Genome- and Community-Level Interaction Insights into Carbon Utilization and Element Cycling Functions of Hydrothermarchaeota in Hydrothermal Sediment.</title>
        <authorList>
            <person name="Zhou Z."/>
            <person name="Liu Y."/>
            <person name="Xu W."/>
            <person name="Pan J."/>
            <person name="Luo Z.H."/>
            <person name="Li M."/>
        </authorList>
    </citation>
    <scope>NUCLEOTIDE SEQUENCE [LARGE SCALE GENOMIC DNA]</scope>
    <source>
        <strain evidence="8">HyVt-483</strain>
    </source>
</reference>
<dbReference type="InterPro" id="IPR050596">
    <property type="entry name" value="AspAT/PAT-like"/>
</dbReference>
<dbReference type="InterPro" id="IPR015421">
    <property type="entry name" value="PyrdxlP-dep_Trfase_major"/>
</dbReference>
<evidence type="ECO:0000256" key="4">
    <source>
        <dbReference type="ARBA" id="ARBA00022679"/>
    </source>
</evidence>
<evidence type="ECO:0000256" key="1">
    <source>
        <dbReference type="ARBA" id="ARBA00001933"/>
    </source>
</evidence>
<dbReference type="FunFam" id="3.40.640.10:FF:000033">
    <property type="entry name" value="Aspartate aminotransferase"/>
    <property type="match status" value="1"/>
</dbReference>
<dbReference type="InterPro" id="IPR015422">
    <property type="entry name" value="PyrdxlP-dep_Trfase_small"/>
</dbReference>
<evidence type="ECO:0000256" key="5">
    <source>
        <dbReference type="ARBA" id="ARBA00022898"/>
    </source>
</evidence>
<comment type="similarity">
    <text evidence="2 6">Belongs to the class-I pyridoxal-phosphate-dependent aminotransferase family.</text>
</comment>
<dbReference type="EMBL" id="DRMH01000071">
    <property type="protein sequence ID" value="HFC97873.1"/>
    <property type="molecule type" value="Genomic_DNA"/>
</dbReference>
<evidence type="ECO:0000313" key="8">
    <source>
        <dbReference type="EMBL" id="HFC97873.1"/>
    </source>
</evidence>
<comment type="cofactor">
    <cofactor evidence="1 6">
        <name>pyridoxal 5'-phosphate</name>
        <dbReference type="ChEBI" id="CHEBI:597326"/>
    </cofactor>
</comment>
<dbReference type="Pfam" id="PF00155">
    <property type="entry name" value="Aminotran_1_2"/>
    <property type="match status" value="1"/>
</dbReference>
<dbReference type="GO" id="GO:0006520">
    <property type="term" value="P:amino acid metabolic process"/>
    <property type="evidence" value="ECO:0007669"/>
    <property type="project" value="InterPro"/>
</dbReference>
<dbReference type="InterPro" id="IPR004838">
    <property type="entry name" value="NHTrfase_class1_PyrdxlP-BS"/>
</dbReference>
<dbReference type="Proteomes" id="UP000886043">
    <property type="component" value="Unassembled WGS sequence"/>
</dbReference>
<organism evidence="8">
    <name type="scientific">Thermosulfurimonas dismutans</name>
    <dbReference type="NCBI Taxonomy" id="999894"/>
    <lineage>
        <taxon>Bacteria</taxon>
        <taxon>Pseudomonadati</taxon>
        <taxon>Thermodesulfobacteriota</taxon>
        <taxon>Thermodesulfobacteria</taxon>
        <taxon>Thermodesulfobacteriales</taxon>
        <taxon>Thermodesulfobacteriaceae</taxon>
        <taxon>Thermosulfurimonas</taxon>
    </lineage>
</organism>
<dbReference type="GO" id="GO:0030170">
    <property type="term" value="F:pyridoxal phosphate binding"/>
    <property type="evidence" value="ECO:0007669"/>
    <property type="project" value="InterPro"/>
</dbReference>
<gene>
    <name evidence="8" type="ORF">ENJ40_05385</name>
</gene>
<protein>
    <recommendedName>
        <fullName evidence="6">Aminotransferase</fullName>
        <ecNumber evidence="6">2.6.1.-</ecNumber>
    </recommendedName>
</protein>
<dbReference type="CDD" id="cd00609">
    <property type="entry name" value="AAT_like"/>
    <property type="match status" value="1"/>
</dbReference>
<dbReference type="PANTHER" id="PTHR46383:SF1">
    <property type="entry name" value="ASPARTATE AMINOTRANSFERASE"/>
    <property type="match status" value="1"/>
</dbReference>
<evidence type="ECO:0000259" key="7">
    <source>
        <dbReference type="Pfam" id="PF00155"/>
    </source>
</evidence>
<dbReference type="EC" id="2.6.1.-" evidence="6"/>
<proteinExistence type="inferred from homology"/>
<dbReference type="PROSITE" id="PS00105">
    <property type="entry name" value="AA_TRANSFER_CLASS_1"/>
    <property type="match status" value="1"/>
</dbReference>
<dbReference type="AlphaFoldDB" id="A0A7C3CTA4"/>
<dbReference type="PANTHER" id="PTHR46383">
    <property type="entry name" value="ASPARTATE AMINOTRANSFERASE"/>
    <property type="match status" value="1"/>
</dbReference>
<sequence>MKLSSRIRQLKPSATLAVDAKAKALRAQGVDVLNLSAGEPDFDTPEHIREAAKQALDQGFTRYLPAVGLPELREAVCFRLEQDYGLKYRPEEVLITCGAKQALYNLAQTLLDPGDEVLILSPYWVSYPPIVELAGGVPVIVAGRPEKNFEPEPEEILARVSERTRGVILNSPSNPTGCIYSREFLSAVAEIVRQKDLWVISDDIYDRLRFDGRPPENILSVAPDLRSRVLLVNGVSKAYAMTGWRIGWAVGPEEIIKAAAKLQGQSTSNATAFAQKAAVAALTGPQDCVERMRQAFAERAEFLYQALKQIPGVSPVRPQGTFYLFADFSGIYGCRTPSGREIRDSVSLAEYLLEEARVAAVPGVAFGEDRFLRLSFAQGLETLREAVSRIRQALEKLAHAP</sequence>
<keyword evidence="4 6" id="KW-0808">Transferase</keyword>
<accession>A0A7C3CTA4</accession>
<evidence type="ECO:0000256" key="2">
    <source>
        <dbReference type="ARBA" id="ARBA00007441"/>
    </source>
</evidence>
<evidence type="ECO:0000256" key="6">
    <source>
        <dbReference type="RuleBase" id="RU000481"/>
    </source>
</evidence>
<dbReference type="GO" id="GO:0008483">
    <property type="term" value="F:transaminase activity"/>
    <property type="evidence" value="ECO:0007669"/>
    <property type="project" value="UniProtKB-KW"/>
</dbReference>
<comment type="caution">
    <text evidence="8">The sequence shown here is derived from an EMBL/GenBank/DDBJ whole genome shotgun (WGS) entry which is preliminary data.</text>
</comment>
<dbReference type="Gene3D" id="3.40.640.10">
    <property type="entry name" value="Type I PLP-dependent aspartate aminotransferase-like (Major domain)"/>
    <property type="match status" value="1"/>
</dbReference>
<name>A0A7C3CTA4_9BACT</name>
<evidence type="ECO:0000256" key="3">
    <source>
        <dbReference type="ARBA" id="ARBA00022576"/>
    </source>
</evidence>
<keyword evidence="5" id="KW-0663">Pyridoxal phosphate</keyword>
<keyword evidence="3 6" id="KW-0032">Aminotransferase</keyword>
<dbReference type="InterPro" id="IPR004839">
    <property type="entry name" value="Aminotransferase_I/II_large"/>
</dbReference>
<dbReference type="InterPro" id="IPR015424">
    <property type="entry name" value="PyrdxlP-dep_Trfase"/>
</dbReference>